<dbReference type="InParanoid" id="G3IQA6"/>
<proteinExistence type="predicted"/>
<protein>
    <submittedName>
        <fullName evidence="1">Uncharacterized protein</fullName>
    </submittedName>
</protein>
<dbReference type="EMBL" id="JH047926">
    <property type="protein sequence ID" value="EGV91174.1"/>
    <property type="molecule type" value="Genomic_DNA"/>
</dbReference>
<name>G3IQA6_CRIGR</name>
<dbReference type="Proteomes" id="UP000001075">
    <property type="component" value="Unassembled WGS sequence"/>
</dbReference>
<accession>G3IQA6</accession>
<gene>
    <name evidence="1" type="ORF">I79_026210</name>
</gene>
<sequence>MKAWGGDDQNTLYTCVNFSKQQVNKIKVTRHATPPLVQVWEVPRIFNNQKC</sequence>
<evidence type="ECO:0000313" key="1">
    <source>
        <dbReference type="EMBL" id="EGV91174.1"/>
    </source>
</evidence>
<dbReference type="AlphaFoldDB" id="G3IQA6"/>
<reference evidence="2" key="1">
    <citation type="journal article" date="2011" name="Nat. Biotechnol.">
        <title>The genomic sequence of the Chinese hamster ovary (CHO)-K1 cell line.</title>
        <authorList>
            <person name="Xu X."/>
            <person name="Nagarajan H."/>
            <person name="Lewis N.E."/>
            <person name="Pan S."/>
            <person name="Cai Z."/>
            <person name="Liu X."/>
            <person name="Chen W."/>
            <person name="Xie M."/>
            <person name="Wang W."/>
            <person name="Hammond S."/>
            <person name="Andersen M.R."/>
            <person name="Neff N."/>
            <person name="Passarelli B."/>
            <person name="Koh W."/>
            <person name="Fan H.C."/>
            <person name="Wang J."/>
            <person name="Gui Y."/>
            <person name="Lee K.H."/>
            <person name="Betenbaugh M.J."/>
            <person name="Quake S.R."/>
            <person name="Famili I."/>
            <person name="Palsson B.O."/>
            <person name="Wang J."/>
        </authorList>
    </citation>
    <scope>NUCLEOTIDE SEQUENCE [LARGE SCALE GENOMIC DNA]</scope>
    <source>
        <strain evidence="2">CHO K1 cell line</strain>
    </source>
</reference>
<organism evidence="1 2">
    <name type="scientific">Cricetulus griseus</name>
    <name type="common">Chinese hamster</name>
    <name type="synonym">Cricetulus barabensis griseus</name>
    <dbReference type="NCBI Taxonomy" id="10029"/>
    <lineage>
        <taxon>Eukaryota</taxon>
        <taxon>Metazoa</taxon>
        <taxon>Chordata</taxon>
        <taxon>Craniata</taxon>
        <taxon>Vertebrata</taxon>
        <taxon>Euteleostomi</taxon>
        <taxon>Mammalia</taxon>
        <taxon>Eutheria</taxon>
        <taxon>Euarchontoglires</taxon>
        <taxon>Glires</taxon>
        <taxon>Rodentia</taxon>
        <taxon>Myomorpha</taxon>
        <taxon>Muroidea</taxon>
        <taxon>Cricetidae</taxon>
        <taxon>Cricetinae</taxon>
        <taxon>Cricetulus</taxon>
    </lineage>
</organism>
<evidence type="ECO:0000313" key="2">
    <source>
        <dbReference type="Proteomes" id="UP000001075"/>
    </source>
</evidence>